<keyword evidence="3" id="KW-1185">Reference proteome</keyword>
<evidence type="ECO:0000313" key="3">
    <source>
        <dbReference type="Proteomes" id="UP001432027"/>
    </source>
</evidence>
<reference evidence="2" key="1">
    <citation type="submission" date="2023-10" db="EMBL/GenBank/DDBJ databases">
        <title>Genome assembly of Pristionchus species.</title>
        <authorList>
            <person name="Yoshida K."/>
            <person name="Sommer R.J."/>
        </authorList>
    </citation>
    <scope>NUCLEOTIDE SEQUENCE</scope>
    <source>
        <strain evidence="2">RS0144</strain>
    </source>
</reference>
<protein>
    <submittedName>
        <fullName evidence="2">Uncharacterized protein</fullName>
    </submittedName>
</protein>
<dbReference type="AlphaFoldDB" id="A0AAV5TQ76"/>
<dbReference type="EMBL" id="BTSX01000004">
    <property type="protein sequence ID" value="GMS96428.1"/>
    <property type="molecule type" value="Genomic_DNA"/>
</dbReference>
<name>A0AAV5TQ76_9BILA</name>
<comment type="caution">
    <text evidence="2">The sequence shown here is derived from an EMBL/GenBank/DDBJ whole genome shotgun (WGS) entry which is preliminary data.</text>
</comment>
<sequence length="112" mass="13057">GIALFRGDVLVFNRREKQLFIADKMLYRRPFSFMISKKRRDLVEPLNRAVALTSTIYPRTMTRYIAPYGVYSKKIDNIEALPLKLSNLDSVWFFFAICAAAIFIEFIVELIV</sequence>
<feature type="non-terminal residue" evidence="2">
    <location>
        <position position="1"/>
    </location>
</feature>
<gene>
    <name evidence="2" type="ORF">PENTCL1PPCAC_18603</name>
</gene>
<keyword evidence="1" id="KW-0472">Membrane</keyword>
<proteinExistence type="predicted"/>
<organism evidence="2 3">
    <name type="scientific">Pristionchus entomophagus</name>
    <dbReference type="NCBI Taxonomy" id="358040"/>
    <lineage>
        <taxon>Eukaryota</taxon>
        <taxon>Metazoa</taxon>
        <taxon>Ecdysozoa</taxon>
        <taxon>Nematoda</taxon>
        <taxon>Chromadorea</taxon>
        <taxon>Rhabditida</taxon>
        <taxon>Rhabditina</taxon>
        <taxon>Diplogasteromorpha</taxon>
        <taxon>Diplogasteroidea</taxon>
        <taxon>Neodiplogasteridae</taxon>
        <taxon>Pristionchus</taxon>
    </lineage>
</organism>
<keyword evidence="1" id="KW-1133">Transmembrane helix</keyword>
<feature type="non-terminal residue" evidence="2">
    <location>
        <position position="112"/>
    </location>
</feature>
<evidence type="ECO:0000256" key="1">
    <source>
        <dbReference type="SAM" id="Phobius"/>
    </source>
</evidence>
<keyword evidence="1" id="KW-0812">Transmembrane</keyword>
<feature type="transmembrane region" description="Helical" evidence="1">
    <location>
        <begin position="91"/>
        <end position="111"/>
    </location>
</feature>
<dbReference type="Proteomes" id="UP001432027">
    <property type="component" value="Unassembled WGS sequence"/>
</dbReference>
<evidence type="ECO:0000313" key="2">
    <source>
        <dbReference type="EMBL" id="GMS96428.1"/>
    </source>
</evidence>
<accession>A0AAV5TQ76</accession>